<reference evidence="3 4" key="1">
    <citation type="submission" date="2019-01" db="EMBL/GenBank/DDBJ databases">
        <title>Pseudolysobacter antarctica gen. nov., sp. nov., isolated from Fildes Peninsula, Antarctica.</title>
        <authorList>
            <person name="Wei Z."/>
            <person name="Peng F."/>
        </authorList>
    </citation>
    <scope>NUCLEOTIDE SEQUENCE [LARGE SCALE GENOMIC DNA]</scope>
    <source>
        <strain evidence="3 4">AQ6-296</strain>
    </source>
</reference>
<dbReference type="InterPro" id="IPR046847">
    <property type="entry name" value="Xre-like_HTH"/>
</dbReference>
<gene>
    <name evidence="3" type="ORF">ELE36_18310</name>
</gene>
<sequence length="110" mass="11859">MTKAVVRAAGLLEVSQIRIAEILGVSSATASRMASGSYQLAEDSKQWELAALFVRLFRSLDAIVGSSDSVAKQWLWSENKALGGIPGELIRTTEGLVRAVHYLDAARGRL</sequence>
<evidence type="ECO:0000313" key="3">
    <source>
        <dbReference type="EMBL" id="QBB72770.1"/>
    </source>
</evidence>
<accession>A0A411HQS2</accession>
<dbReference type="Pfam" id="PF09722">
    <property type="entry name" value="Xre_MbcA_ParS_C"/>
    <property type="match status" value="1"/>
</dbReference>
<proteinExistence type="predicted"/>
<dbReference type="Pfam" id="PF20432">
    <property type="entry name" value="Xre-like-HTH"/>
    <property type="match status" value="1"/>
</dbReference>
<organism evidence="3 4">
    <name type="scientific">Pseudolysobacter antarcticus</name>
    <dbReference type="NCBI Taxonomy" id="2511995"/>
    <lineage>
        <taxon>Bacteria</taxon>
        <taxon>Pseudomonadati</taxon>
        <taxon>Pseudomonadota</taxon>
        <taxon>Gammaproteobacteria</taxon>
        <taxon>Lysobacterales</taxon>
        <taxon>Rhodanobacteraceae</taxon>
        <taxon>Pseudolysobacter</taxon>
    </lineage>
</organism>
<evidence type="ECO:0000259" key="2">
    <source>
        <dbReference type="Pfam" id="PF20432"/>
    </source>
</evidence>
<name>A0A411HQS2_9GAMM</name>
<evidence type="ECO:0000259" key="1">
    <source>
        <dbReference type="Pfam" id="PF09722"/>
    </source>
</evidence>
<dbReference type="OrthoDB" id="565125at2"/>
<feature type="domain" description="Antitoxin Xre/MbcA/ParS-like toxin-binding" evidence="1">
    <location>
        <begin position="59"/>
        <end position="108"/>
    </location>
</feature>
<dbReference type="EMBL" id="CP035704">
    <property type="protein sequence ID" value="QBB72770.1"/>
    <property type="molecule type" value="Genomic_DNA"/>
</dbReference>
<evidence type="ECO:0000313" key="4">
    <source>
        <dbReference type="Proteomes" id="UP000291562"/>
    </source>
</evidence>
<dbReference type="InterPro" id="IPR024467">
    <property type="entry name" value="Xre/MbcA/ParS-like_toxin-bd"/>
</dbReference>
<dbReference type="KEGG" id="xbc:ELE36_18310"/>
<keyword evidence="4" id="KW-1185">Reference proteome</keyword>
<protein>
    <submittedName>
        <fullName evidence="3">DUF2384 domain-containing protein</fullName>
    </submittedName>
</protein>
<dbReference type="Proteomes" id="UP000291562">
    <property type="component" value="Chromosome"/>
</dbReference>
<feature type="domain" description="Antitoxin Xre-like helix-turn-helix" evidence="2">
    <location>
        <begin position="2"/>
        <end position="55"/>
    </location>
</feature>
<dbReference type="AlphaFoldDB" id="A0A411HQS2"/>
<dbReference type="GO" id="GO:0003677">
    <property type="term" value="F:DNA binding"/>
    <property type="evidence" value="ECO:0007669"/>
    <property type="project" value="InterPro"/>
</dbReference>